<reference evidence="3 4" key="1">
    <citation type="submission" date="2016-08" db="EMBL/GenBank/DDBJ databases">
        <title>Complete genome sequence of Fictibacillus arsenicus G25-54, a strain with toxicity to nematodes and a potential arsenic-resistance activity.</title>
        <authorList>
            <person name="Zheng Z."/>
        </authorList>
    </citation>
    <scope>NUCLEOTIDE SEQUENCE [LARGE SCALE GENOMIC DNA]</scope>
    <source>
        <strain evidence="3 4">G25-54</strain>
    </source>
</reference>
<dbReference type="Gene3D" id="3.90.180.10">
    <property type="entry name" value="Medium-chain alcohol dehydrogenases, catalytic domain"/>
    <property type="match status" value="1"/>
</dbReference>
<evidence type="ECO:0000256" key="1">
    <source>
        <dbReference type="ARBA" id="ARBA00022857"/>
    </source>
</evidence>
<dbReference type="KEGG" id="far:ABE41_006425"/>
<keyword evidence="4" id="KW-1185">Reference proteome</keyword>
<dbReference type="RefSeq" id="WP_066287720.1">
    <property type="nucleotide sequence ID" value="NZ_CP016761.1"/>
</dbReference>
<protein>
    <recommendedName>
        <fullName evidence="2">Enoyl reductase (ER) domain-containing protein</fullName>
    </recommendedName>
</protein>
<dbReference type="InterPro" id="IPR036291">
    <property type="entry name" value="NAD(P)-bd_dom_sf"/>
</dbReference>
<dbReference type="SMART" id="SM00829">
    <property type="entry name" value="PKS_ER"/>
    <property type="match status" value="1"/>
</dbReference>
<dbReference type="Pfam" id="PF08240">
    <property type="entry name" value="ADH_N"/>
    <property type="match status" value="1"/>
</dbReference>
<dbReference type="SUPFAM" id="SSF50129">
    <property type="entry name" value="GroES-like"/>
    <property type="match status" value="1"/>
</dbReference>
<accession>A0A1B1Z2F5</accession>
<dbReference type="STRING" id="255247.ABE41_006425"/>
<dbReference type="GO" id="GO:0016491">
    <property type="term" value="F:oxidoreductase activity"/>
    <property type="evidence" value="ECO:0007669"/>
    <property type="project" value="InterPro"/>
</dbReference>
<gene>
    <name evidence="3" type="ORF">ABE41_006425</name>
</gene>
<dbReference type="InterPro" id="IPR013149">
    <property type="entry name" value="ADH-like_C"/>
</dbReference>
<dbReference type="OrthoDB" id="9806940at2"/>
<dbReference type="PANTHER" id="PTHR44154:SF1">
    <property type="entry name" value="QUINONE OXIDOREDUCTASE"/>
    <property type="match status" value="1"/>
</dbReference>
<dbReference type="EMBL" id="CP016761">
    <property type="protein sequence ID" value="ANX11637.1"/>
    <property type="molecule type" value="Genomic_DNA"/>
</dbReference>
<dbReference type="InterPro" id="IPR020843">
    <property type="entry name" value="ER"/>
</dbReference>
<dbReference type="PANTHER" id="PTHR44154">
    <property type="entry name" value="QUINONE OXIDOREDUCTASE"/>
    <property type="match status" value="1"/>
</dbReference>
<sequence>MKAVVLNSHGPIEHLNISKDQSLQDLQYGEIRLKIMYCGLNHLDLWLRKGGTGDKITLPRIPGSDIVGIIESSKGEGVFNLSKGDTVLVYPGTSCGDCTYCQKGRETLCKEFKIIGYHIDGGYSDYINVPAKNVVKIEAQNLDAWAAVPVSYITAWNGLVTKGNLTMFDTVVVWGATGGLGYAALTIAEGFSAKTIGIVGSKEKELFLRERGYKGHIVVRSENLQKEIRELTDNQGVDIVLDHVGQETWKESLKMLKRGGRLAFCGVTTGHQAVTDLRYILGKQLTIHGSWMGDMNDFKEVVQFIEVNENLPYIWKTYSLDEVRDAHQVMEEQRHIGKIVLKVNEEEKAI</sequence>
<dbReference type="Proteomes" id="UP000077412">
    <property type="component" value="Chromosome"/>
</dbReference>
<dbReference type="SUPFAM" id="SSF51735">
    <property type="entry name" value="NAD(P)-binding Rossmann-fold domains"/>
    <property type="match status" value="1"/>
</dbReference>
<evidence type="ECO:0000313" key="3">
    <source>
        <dbReference type="EMBL" id="ANX11637.1"/>
    </source>
</evidence>
<name>A0A1B1Z2F5_9BACL</name>
<proteinExistence type="predicted"/>
<dbReference type="Pfam" id="PF00107">
    <property type="entry name" value="ADH_zinc_N"/>
    <property type="match status" value="1"/>
</dbReference>
<organism evidence="3 4">
    <name type="scientific">Fictibacillus arsenicus</name>
    <dbReference type="NCBI Taxonomy" id="255247"/>
    <lineage>
        <taxon>Bacteria</taxon>
        <taxon>Bacillati</taxon>
        <taxon>Bacillota</taxon>
        <taxon>Bacilli</taxon>
        <taxon>Bacillales</taxon>
        <taxon>Fictibacillaceae</taxon>
        <taxon>Fictibacillus</taxon>
    </lineage>
</organism>
<feature type="domain" description="Enoyl reductase (ER)" evidence="2">
    <location>
        <begin position="10"/>
        <end position="341"/>
    </location>
</feature>
<keyword evidence="1" id="KW-0521">NADP</keyword>
<evidence type="ECO:0000259" key="2">
    <source>
        <dbReference type="SMART" id="SM00829"/>
    </source>
</evidence>
<dbReference type="InterPro" id="IPR013154">
    <property type="entry name" value="ADH-like_N"/>
</dbReference>
<evidence type="ECO:0000313" key="4">
    <source>
        <dbReference type="Proteomes" id="UP000077412"/>
    </source>
</evidence>
<dbReference type="Gene3D" id="3.40.50.720">
    <property type="entry name" value="NAD(P)-binding Rossmann-like Domain"/>
    <property type="match status" value="1"/>
</dbReference>
<dbReference type="InterPro" id="IPR011032">
    <property type="entry name" value="GroES-like_sf"/>
</dbReference>
<dbReference type="AlphaFoldDB" id="A0A1B1Z2F5"/>
<dbReference type="InterPro" id="IPR051603">
    <property type="entry name" value="Zinc-ADH_QOR/CCCR"/>
</dbReference>